<evidence type="ECO:0000313" key="2">
    <source>
        <dbReference type="Proteomes" id="UP000218811"/>
    </source>
</evidence>
<dbReference type="Proteomes" id="UP000218811">
    <property type="component" value="Unassembled WGS sequence"/>
</dbReference>
<dbReference type="PANTHER" id="PTHR13379">
    <property type="entry name" value="UNCHARACTERIZED DUF1308"/>
    <property type="match status" value="1"/>
</dbReference>
<proteinExistence type="predicted"/>
<accession>A0A2H3J3Y6</accession>
<name>A0A2H3J3Y6_WOLCO</name>
<keyword evidence="2" id="KW-1185">Reference proteome</keyword>
<sequence length="590" mass="65055">MQLQDILTGIKNLAPSVAPPPILDSSCIALEKGEDRNESVPGLRSLRDAVRRDLDVLERFLDDPRNAHLPPLSTNAPYLIAVWSEVLHAPPPVLSIWQTYYDRAQTGMSRKRGSQKPPGVKIDILADSGRRWIRINTTKNSRMLAELREIDSYMTDSEDSEDPEADTLPSLAQTQFDNSLLKMGRELLAAAKQNPIPGTEETPTVTLRLTRLDPSPSDEKEHDPRIAKTIQELQIMGIDVQIGERDFFAAAEQAATRSSRAVSLEPTIHVNLDLSILIALVSDITHSPLPQSAEEAALRFVPPPEYREWKKKHIEATKGLDAAAWLDDADVEDGGGKHSRALAAQAVQEMRRGLLQEIHDRLTSLVRRPSDEDSTSSSCSQSDFSAVQFWTTPEARDRCLQIVLSKIGGPSEKRRVEALFPAHASLPMTAEEAEEAYWRDSRYPRGFLPLLPIKVYPTSEPDMALEPPSHARGEGGAAEGAPLSPFFGQLAQTCRDVLAQQTIPLTRANPKLTAHTVQSLLWGAVRGWTTLTANKASVKAILREVKAARMSHGWAWNAAEAHEAGAQKAALWVVDPRSLAEGMRSDLMSP</sequence>
<dbReference type="STRING" id="742152.A0A2H3J3Y6"/>
<dbReference type="OrthoDB" id="14527at2759"/>
<evidence type="ECO:0008006" key="3">
    <source>
        <dbReference type="Google" id="ProtNLM"/>
    </source>
</evidence>
<gene>
    <name evidence="1" type="ORF">WOLCODRAFT_109340</name>
</gene>
<dbReference type="PANTHER" id="PTHR13379:SF0">
    <property type="entry name" value="UPF0415 PROTEIN C7ORF25"/>
    <property type="match status" value="1"/>
</dbReference>
<evidence type="ECO:0000313" key="1">
    <source>
        <dbReference type="EMBL" id="PCH36896.1"/>
    </source>
</evidence>
<dbReference type="OMA" id="RRWIRVN"/>
<protein>
    <recommendedName>
        <fullName evidence="3">DUF1308 domain-containing protein</fullName>
    </recommendedName>
</protein>
<dbReference type="AlphaFoldDB" id="A0A2H3J3Y6"/>
<reference evidence="1 2" key="1">
    <citation type="journal article" date="2012" name="Science">
        <title>The Paleozoic origin of enzymatic lignin decomposition reconstructed from 31 fungal genomes.</title>
        <authorList>
            <person name="Floudas D."/>
            <person name="Binder M."/>
            <person name="Riley R."/>
            <person name="Barry K."/>
            <person name="Blanchette R.A."/>
            <person name="Henrissat B."/>
            <person name="Martinez A.T."/>
            <person name="Otillar R."/>
            <person name="Spatafora J.W."/>
            <person name="Yadav J.S."/>
            <person name="Aerts A."/>
            <person name="Benoit I."/>
            <person name="Boyd A."/>
            <person name="Carlson A."/>
            <person name="Copeland A."/>
            <person name="Coutinho P.M."/>
            <person name="de Vries R.P."/>
            <person name="Ferreira P."/>
            <person name="Findley K."/>
            <person name="Foster B."/>
            <person name="Gaskell J."/>
            <person name="Glotzer D."/>
            <person name="Gorecki P."/>
            <person name="Heitman J."/>
            <person name="Hesse C."/>
            <person name="Hori C."/>
            <person name="Igarashi K."/>
            <person name="Jurgens J.A."/>
            <person name="Kallen N."/>
            <person name="Kersten P."/>
            <person name="Kohler A."/>
            <person name="Kuees U."/>
            <person name="Kumar T.K.A."/>
            <person name="Kuo A."/>
            <person name="LaButti K."/>
            <person name="Larrondo L.F."/>
            <person name="Lindquist E."/>
            <person name="Ling A."/>
            <person name="Lombard V."/>
            <person name="Lucas S."/>
            <person name="Lundell T."/>
            <person name="Martin R."/>
            <person name="McLaughlin D.J."/>
            <person name="Morgenstern I."/>
            <person name="Morin E."/>
            <person name="Murat C."/>
            <person name="Nagy L.G."/>
            <person name="Nolan M."/>
            <person name="Ohm R.A."/>
            <person name="Patyshakuliyeva A."/>
            <person name="Rokas A."/>
            <person name="Ruiz-Duenas F.J."/>
            <person name="Sabat G."/>
            <person name="Salamov A."/>
            <person name="Samejima M."/>
            <person name="Schmutz J."/>
            <person name="Slot J.C."/>
            <person name="St John F."/>
            <person name="Stenlid J."/>
            <person name="Sun H."/>
            <person name="Sun S."/>
            <person name="Syed K."/>
            <person name="Tsang A."/>
            <person name="Wiebenga A."/>
            <person name="Young D."/>
            <person name="Pisabarro A."/>
            <person name="Eastwood D.C."/>
            <person name="Martin F."/>
            <person name="Cullen D."/>
            <person name="Grigoriev I.V."/>
            <person name="Hibbett D.S."/>
        </authorList>
    </citation>
    <scope>NUCLEOTIDE SEQUENCE [LARGE SCALE GENOMIC DNA]</scope>
    <source>
        <strain evidence="1 2">MD-104</strain>
    </source>
</reference>
<organism evidence="1 2">
    <name type="scientific">Wolfiporia cocos (strain MD-104)</name>
    <name type="common">Brown rot fungus</name>
    <dbReference type="NCBI Taxonomy" id="742152"/>
    <lineage>
        <taxon>Eukaryota</taxon>
        <taxon>Fungi</taxon>
        <taxon>Dikarya</taxon>
        <taxon>Basidiomycota</taxon>
        <taxon>Agaricomycotina</taxon>
        <taxon>Agaricomycetes</taxon>
        <taxon>Polyporales</taxon>
        <taxon>Phaeolaceae</taxon>
        <taxon>Wolfiporia</taxon>
    </lineage>
</organism>
<dbReference type="EMBL" id="KB467898">
    <property type="protein sequence ID" value="PCH36896.1"/>
    <property type="molecule type" value="Genomic_DNA"/>
</dbReference>